<evidence type="ECO:0000313" key="1">
    <source>
        <dbReference type="EMBL" id="TLQ49525.1"/>
    </source>
</evidence>
<proteinExistence type="predicted"/>
<dbReference type="AlphaFoldDB" id="A0A5R9EG70"/>
<protein>
    <submittedName>
        <fullName evidence="1">Uncharacterized protein</fullName>
    </submittedName>
</protein>
<sequence>MNQTVFTNYWVNRRQNIRKEHGSYQTEEEAVKGIETWWEIQKDKYSNVTKTRTNTGALEINYGDDNYFYRVEERTITEKLPTRSYKLKSKGEIESLRKQLNLTDKQLLFDELPEPYRDRLIVAMSNSITPREFLYSENGAPSVKINELKDLRKLA</sequence>
<dbReference type="EMBL" id="VBSP01000001">
    <property type="protein sequence ID" value="TLQ49525.1"/>
    <property type="molecule type" value="Genomic_DNA"/>
</dbReference>
<evidence type="ECO:0000313" key="2">
    <source>
        <dbReference type="Proteomes" id="UP000306420"/>
    </source>
</evidence>
<gene>
    <name evidence="1" type="ORF">FEZ33_00655</name>
</gene>
<name>A0A5R9EG70_9LACT</name>
<accession>A0A5R9EG70</accession>
<dbReference type="RefSeq" id="WP_138403447.1">
    <property type="nucleotide sequence ID" value="NZ_VBSP01000001.1"/>
</dbReference>
<reference evidence="1 2" key="1">
    <citation type="submission" date="2019-05" db="EMBL/GenBank/DDBJ databases">
        <title>The metagenome of a microbial culture collection derived from dairy environment covers the genomic content of the human microbiome.</title>
        <authorList>
            <person name="Roder T."/>
            <person name="Wuthrich D."/>
            <person name="Sattari Z."/>
            <person name="Von Ah U."/>
            <person name="Bar C."/>
            <person name="Ronchi F."/>
            <person name="Macpherson A.J."/>
            <person name="Ganal-Vonarburg S.C."/>
            <person name="Bruggmann R."/>
            <person name="Vergeres G."/>
        </authorList>
    </citation>
    <scope>NUCLEOTIDE SEQUENCE [LARGE SCALE GENOMIC DNA]</scope>
    <source>
        <strain evidence="1 2">FAM 24227</strain>
    </source>
</reference>
<organism evidence="1 2">
    <name type="scientific">Ruoffia tabacinasalis</name>
    <dbReference type="NCBI Taxonomy" id="87458"/>
    <lineage>
        <taxon>Bacteria</taxon>
        <taxon>Bacillati</taxon>
        <taxon>Bacillota</taxon>
        <taxon>Bacilli</taxon>
        <taxon>Lactobacillales</taxon>
        <taxon>Aerococcaceae</taxon>
        <taxon>Ruoffia</taxon>
    </lineage>
</organism>
<comment type="caution">
    <text evidence="1">The sequence shown here is derived from an EMBL/GenBank/DDBJ whole genome shotgun (WGS) entry which is preliminary data.</text>
</comment>
<dbReference type="OrthoDB" id="2166202at2"/>
<dbReference type="Proteomes" id="UP000306420">
    <property type="component" value="Unassembled WGS sequence"/>
</dbReference>